<feature type="transmembrane region" description="Helical" evidence="5">
    <location>
        <begin position="16"/>
        <end position="36"/>
    </location>
</feature>
<keyword evidence="3 5" id="KW-1133">Transmembrane helix</keyword>
<comment type="caution">
    <text evidence="7">The sequence shown here is derived from an EMBL/GenBank/DDBJ whole genome shotgun (WGS) entry which is preliminary data.</text>
</comment>
<organism evidence="7 8">
    <name type="scientific">Blastopirellula marina</name>
    <dbReference type="NCBI Taxonomy" id="124"/>
    <lineage>
        <taxon>Bacteria</taxon>
        <taxon>Pseudomonadati</taxon>
        <taxon>Planctomycetota</taxon>
        <taxon>Planctomycetia</taxon>
        <taxon>Pirellulales</taxon>
        <taxon>Pirellulaceae</taxon>
        <taxon>Blastopirellula</taxon>
    </lineage>
</organism>
<dbReference type="PANTHER" id="PTHR43066">
    <property type="entry name" value="RHOMBOID-RELATED PROTEIN"/>
    <property type="match status" value="1"/>
</dbReference>
<evidence type="ECO:0000259" key="6">
    <source>
        <dbReference type="Pfam" id="PF01694"/>
    </source>
</evidence>
<evidence type="ECO:0000256" key="1">
    <source>
        <dbReference type="ARBA" id="ARBA00004141"/>
    </source>
</evidence>
<dbReference type="Pfam" id="PF01694">
    <property type="entry name" value="Rhomboid"/>
    <property type="match status" value="1"/>
</dbReference>
<keyword evidence="2 5" id="KW-0812">Transmembrane</keyword>
<evidence type="ECO:0000256" key="2">
    <source>
        <dbReference type="ARBA" id="ARBA00022692"/>
    </source>
</evidence>
<evidence type="ECO:0000313" key="7">
    <source>
        <dbReference type="EMBL" id="PQO25949.1"/>
    </source>
</evidence>
<gene>
    <name evidence="7" type="ORF">C5Y96_21080</name>
</gene>
<reference evidence="7 8" key="1">
    <citation type="submission" date="2018-02" db="EMBL/GenBank/DDBJ databases">
        <title>Comparative genomes isolates from brazilian mangrove.</title>
        <authorList>
            <person name="Araujo J.E."/>
            <person name="Taketani R.G."/>
            <person name="Silva M.C.P."/>
            <person name="Loureco M.V."/>
            <person name="Andreote F.D."/>
        </authorList>
    </citation>
    <scope>NUCLEOTIDE SEQUENCE [LARGE SCALE GENOMIC DNA]</scope>
    <source>
        <strain evidence="7 8">HEX-2 MGV</strain>
    </source>
</reference>
<dbReference type="PANTHER" id="PTHR43066:SF5">
    <property type="entry name" value="RHOMBOID-LIKE PROTEIN 11, CHLOROPLASTIC-RELATED"/>
    <property type="match status" value="1"/>
</dbReference>
<dbReference type="InterPro" id="IPR022764">
    <property type="entry name" value="Peptidase_S54_rhomboid_dom"/>
</dbReference>
<feature type="transmembrane region" description="Helical" evidence="5">
    <location>
        <begin position="148"/>
        <end position="168"/>
    </location>
</feature>
<keyword evidence="4 5" id="KW-0472">Membrane</keyword>
<dbReference type="GO" id="GO:0004252">
    <property type="term" value="F:serine-type endopeptidase activity"/>
    <property type="evidence" value="ECO:0007669"/>
    <property type="project" value="InterPro"/>
</dbReference>
<comment type="subcellular location">
    <subcellularLocation>
        <location evidence="1">Membrane</location>
        <topology evidence="1">Multi-pass membrane protein</topology>
    </subcellularLocation>
</comment>
<feature type="transmembrane region" description="Helical" evidence="5">
    <location>
        <begin position="219"/>
        <end position="242"/>
    </location>
</feature>
<dbReference type="SUPFAM" id="SSF144091">
    <property type="entry name" value="Rhomboid-like"/>
    <property type="match status" value="1"/>
</dbReference>
<dbReference type="Proteomes" id="UP000240009">
    <property type="component" value="Unassembled WGS sequence"/>
</dbReference>
<dbReference type="InterPro" id="IPR035952">
    <property type="entry name" value="Rhomboid-like_sf"/>
</dbReference>
<proteinExistence type="predicted"/>
<feature type="transmembrane region" description="Helical" evidence="5">
    <location>
        <begin position="192"/>
        <end position="212"/>
    </location>
</feature>
<feature type="transmembrane region" description="Helical" evidence="5">
    <location>
        <begin position="87"/>
        <end position="109"/>
    </location>
</feature>
<dbReference type="EMBL" id="PUIA01000069">
    <property type="protein sequence ID" value="PQO25949.1"/>
    <property type="molecule type" value="Genomic_DNA"/>
</dbReference>
<evidence type="ECO:0000256" key="3">
    <source>
        <dbReference type="ARBA" id="ARBA00022989"/>
    </source>
</evidence>
<accession>A0A2S8F1D1</accession>
<feature type="domain" description="Peptidase S54 rhomboid" evidence="6">
    <location>
        <begin position="79"/>
        <end position="233"/>
    </location>
</feature>
<feature type="transmembrane region" description="Helical" evidence="5">
    <location>
        <begin position="115"/>
        <end position="136"/>
    </location>
</feature>
<evidence type="ECO:0000313" key="8">
    <source>
        <dbReference type="Proteomes" id="UP000240009"/>
    </source>
</evidence>
<evidence type="ECO:0000256" key="5">
    <source>
        <dbReference type="SAM" id="Phobius"/>
    </source>
</evidence>
<sequence>MHFDTMFIPCGTDAPLYHVPAMTISLIVINVGIFFAEPIQSAIAPQQGDQQTAIAEWILDAGNHHPNANMLQFGEGIKPWQGVTASFLHANFLHLIGNMLFLFVFGLIVEGKIGWWKFLLVYFGIALVWGLLLQLIAMTFNPGFHATALGASGVIFGLMAIAVIWAPLNNVEVMIVFQRFGNVSHSIEPVDVPVMALAGFYLLFDIVMSIFIVQGRYGFVPYTCVLHATGGLLGGATGLWMLRSKLVDCERYDAFSVWAGHHEKTRDQLNAEELTNDENKLVQQGLQQIRQILDEAENPQMAYRAHVSMAQKYASWHLPEREFLTIIKQLCDQQRDHDALLAMEEYLKANRPKQNQVRLKLALLLTGPMQLPGQALSTLLPIHYDNLSQKEQMLYKKIAAEAKALQAAGVADTCMDDW</sequence>
<dbReference type="GO" id="GO:0016020">
    <property type="term" value="C:membrane"/>
    <property type="evidence" value="ECO:0007669"/>
    <property type="project" value="UniProtKB-SubCell"/>
</dbReference>
<dbReference type="Gene3D" id="1.20.1540.10">
    <property type="entry name" value="Rhomboid-like"/>
    <property type="match status" value="1"/>
</dbReference>
<protein>
    <recommendedName>
        <fullName evidence="6">Peptidase S54 rhomboid domain-containing protein</fullName>
    </recommendedName>
</protein>
<dbReference type="AlphaFoldDB" id="A0A2S8F1D1"/>
<name>A0A2S8F1D1_9BACT</name>
<evidence type="ECO:0000256" key="4">
    <source>
        <dbReference type="ARBA" id="ARBA00023136"/>
    </source>
</evidence>